<dbReference type="EnsemblMetazoa" id="OVOC7833.1">
    <property type="protein sequence ID" value="OVOC7833.1"/>
    <property type="gene ID" value="WBGene00244642"/>
</dbReference>
<organism evidence="1 2">
    <name type="scientific">Onchocerca volvulus</name>
    <dbReference type="NCBI Taxonomy" id="6282"/>
    <lineage>
        <taxon>Eukaryota</taxon>
        <taxon>Metazoa</taxon>
        <taxon>Ecdysozoa</taxon>
        <taxon>Nematoda</taxon>
        <taxon>Chromadorea</taxon>
        <taxon>Rhabditida</taxon>
        <taxon>Spirurina</taxon>
        <taxon>Spiruromorpha</taxon>
        <taxon>Filarioidea</taxon>
        <taxon>Onchocercidae</taxon>
        <taxon>Onchocerca</taxon>
    </lineage>
</organism>
<protein>
    <submittedName>
        <fullName evidence="1">Uncharacterized protein</fullName>
    </submittedName>
</protein>
<evidence type="ECO:0000313" key="1">
    <source>
        <dbReference type="EnsemblMetazoa" id="OVOC7833.1"/>
    </source>
</evidence>
<sequence>MKKEQKNYHFLTLFNHLDNAIEAVHNISLFGMVNLLSGSYDDNLKMLSFTEETKKDRSNGNNMNIFKYMYIYI</sequence>
<keyword evidence="2" id="KW-1185">Reference proteome</keyword>
<reference evidence="1" key="2">
    <citation type="submission" date="2022-06" db="UniProtKB">
        <authorList>
            <consortium name="EnsemblMetazoa"/>
        </authorList>
    </citation>
    <scope>IDENTIFICATION</scope>
</reference>
<accession>A0A8R1Y0U1</accession>
<reference evidence="2" key="1">
    <citation type="submission" date="2013-10" db="EMBL/GenBank/DDBJ databases">
        <title>Genome sequencing of Onchocerca volvulus.</title>
        <authorList>
            <person name="Cotton J."/>
            <person name="Tsai J."/>
            <person name="Stanley E."/>
            <person name="Tracey A."/>
            <person name="Holroyd N."/>
            <person name="Lustigman S."/>
            <person name="Berriman M."/>
        </authorList>
    </citation>
    <scope>NUCLEOTIDE SEQUENCE</scope>
</reference>
<name>A0A8R1Y0U1_ONCVO</name>
<dbReference type="Proteomes" id="UP000024404">
    <property type="component" value="Unassembled WGS sequence"/>
</dbReference>
<proteinExistence type="predicted"/>
<evidence type="ECO:0000313" key="2">
    <source>
        <dbReference type="Proteomes" id="UP000024404"/>
    </source>
</evidence>
<dbReference type="EMBL" id="CMVM020000233">
    <property type="status" value="NOT_ANNOTATED_CDS"/>
    <property type="molecule type" value="Genomic_DNA"/>
</dbReference>
<dbReference type="AlphaFoldDB" id="A0A8R1Y0U1"/>